<proteinExistence type="inferred from homology"/>
<evidence type="ECO:0000256" key="2">
    <source>
        <dbReference type="ARBA" id="ARBA00022801"/>
    </source>
</evidence>
<dbReference type="Proteomes" id="UP001589627">
    <property type="component" value="Unassembled WGS sequence"/>
</dbReference>
<dbReference type="CDD" id="cd09999">
    <property type="entry name" value="Arginase-like_1"/>
    <property type="match status" value="1"/>
</dbReference>
<dbReference type="SUPFAM" id="SSF52768">
    <property type="entry name" value="Arginase/deacetylase"/>
    <property type="match status" value="1"/>
</dbReference>
<reference evidence="6 7" key="1">
    <citation type="submission" date="2024-09" db="EMBL/GenBank/DDBJ databases">
        <authorList>
            <person name="Sun Q."/>
            <person name="Mori K."/>
        </authorList>
    </citation>
    <scope>NUCLEOTIDE SEQUENCE [LARGE SCALE GENOMIC DNA]</scope>
    <source>
        <strain evidence="6 7">TBRC 0563</strain>
    </source>
</reference>
<dbReference type="InterPro" id="IPR023696">
    <property type="entry name" value="Ureohydrolase_dom_sf"/>
</dbReference>
<dbReference type="RefSeq" id="WP_378211208.1">
    <property type="nucleotide sequence ID" value="NZ_JBHLZP010000477.1"/>
</dbReference>
<dbReference type="PRINTS" id="PR00116">
    <property type="entry name" value="ARGINASE"/>
</dbReference>
<feature type="region of interest" description="Disordered" evidence="5">
    <location>
        <begin position="1"/>
        <end position="26"/>
    </location>
</feature>
<evidence type="ECO:0000256" key="4">
    <source>
        <dbReference type="PROSITE-ProRule" id="PRU00742"/>
    </source>
</evidence>
<comment type="similarity">
    <text evidence="4">Belongs to the arginase family.</text>
</comment>
<evidence type="ECO:0000313" key="6">
    <source>
        <dbReference type="EMBL" id="MFB9838198.1"/>
    </source>
</evidence>
<name>A0ABV5YT43_9ACTN</name>
<organism evidence="6 7">
    <name type="scientific">Actinoallomurus acaciae</name>
    <dbReference type="NCBI Taxonomy" id="502577"/>
    <lineage>
        <taxon>Bacteria</taxon>
        <taxon>Bacillati</taxon>
        <taxon>Actinomycetota</taxon>
        <taxon>Actinomycetes</taxon>
        <taxon>Streptosporangiales</taxon>
        <taxon>Thermomonosporaceae</taxon>
        <taxon>Actinoallomurus</taxon>
    </lineage>
</organism>
<sequence>MTIGLTSAPTNLGLRPPAPTSVPGTAKAPEALREAGLYRRFAELGGQDRGAVLPRRYADDARPGVLRNQQAIVEHARRLAGRIEALRADGLTPLVVGGDCSLLVGAGIAMRRAPGRYGLVHLDGHTDFRHPGNSDQCASLAGEDLAAAVGRHWPAIADIDGLGPYFVPADTAHAGCRDGDSALEETTALLGAVVTAAQIRSHGTAEAARRILEVVDRDDLDGYWLHVDVDILDPSVMPAVDSPDPGGLGAAELTDLLVALAPRATGAQVTVFDPDLDPDGSRARLLVDLLVTGLAALGERRPR</sequence>
<comment type="caution">
    <text evidence="6">The sequence shown here is derived from an EMBL/GenBank/DDBJ whole genome shotgun (WGS) entry which is preliminary data.</text>
</comment>
<dbReference type="InterPro" id="IPR006035">
    <property type="entry name" value="Ureohydrolase"/>
</dbReference>
<evidence type="ECO:0000256" key="3">
    <source>
        <dbReference type="ARBA" id="ARBA00023211"/>
    </source>
</evidence>
<dbReference type="Pfam" id="PF00491">
    <property type="entry name" value="Arginase"/>
    <property type="match status" value="1"/>
</dbReference>
<dbReference type="PANTHER" id="PTHR43782">
    <property type="entry name" value="ARGINASE"/>
    <property type="match status" value="1"/>
</dbReference>
<feature type="compositionally biased region" description="Polar residues" evidence="5">
    <location>
        <begin position="1"/>
        <end position="10"/>
    </location>
</feature>
<evidence type="ECO:0000256" key="5">
    <source>
        <dbReference type="SAM" id="MobiDB-lite"/>
    </source>
</evidence>
<dbReference type="GO" id="GO:0016787">
    <property type="term" value="F:hydrolase activity"/>
    <property type="evidence" value="ECO:0007669"/>
    <property type="project" value="UniProtKB-KW"/>
</dbReference>
<keyword evidence="1" id="KW-0479">Metal-binding</keyword>
<evidence type="ECO:0000313" key="7">
    <source>
        <dbReference type="Proteomes" id="UP001589627"/>
    </source>
</evidence>
<dbReference type="PROSITE" id="PS51409">
    <property type="entry name" value="ARGINASE_2"/>
    <property type="match status" value="1"/>
</dbReference>
<dbReference type="Gene3D" id="3.40.800.10">
    <property type="entry name" value="Ureohydrolase domain"/>
    <property type="match status" value="1"/>
</dbReference>
<dbReference type="PANTHER" id="PTHR43782:SF3">
    <property type="entry name" value="ARGINASE"/>
    <property type="match status" value="1"/>
</dbReference>
<gene>
    <name evidence="6" type="ORF">ACFFNX_39140</name>
</gene>
<accession>A0ABV5YT43</accession>
<keyword evidence="2 6" id="KW-0378">Hydrolase</keyword>
<dbReference type="EC" id="3.5.3.-" evidence="6"/>
<protein>
    <submittedName>
        <fullName evidence="6">Arginase family protein</fullName>
        <ecNumber evidence="6">3.5.3.-</ecNumber>
    </submittedName>
</protein>
<evidence type="ECO:0000256" key="1">
    <source>
        <dbReference type="ARBA" id="ARBA00022723"/>
    </source>
</evidence>
<keyword evidence="7" id="KW-1185">Reference proteome</keyword>
<dbReference type="EMBL" id="JBHLZP010000477">
    <property type="protein sequence ID" value="MFB9838198.1"/>
    <property type="molecule type" value="Genomic_DNA"/>
</dbReference>
<keyword evidence="3" id="KW-0464">Manganese</keyword>